<dbReference type="OrthoDB" id="59686at2157"/>
<organism evidence="2 3">
    <name type="scientific">Methanobacterium bryantii</name>
    <dbReference type="NCBI Taxonomy" id="2161"/>
    <lineage>
        <taxon>Archaea</taxon>
        <taxon>Methanobacteriati</taxon>
        <taxon>Methanobacteriota</taxon>
        <taxon>Methanomada group</taxon>
        <taxon>Methanobacteria</taxon>
        <taxon>Methanobacteriales</taxon>
        <taxon>Methanobacteriaceae</taxon>
        <taxon>Methanobacterium</taxon>
    </lineage>
</organism>
<dbReference type="NCBIfam" id="NF002122">
    <property type="entry name" value="PRK00962.1"/>
    <property type="match status" value="1"/>
</dbReference>
<evidence type="ECO:0000313" key="3">
    <source>
        <dbReference type="Proteomes" id="UP000217784"/>
    </source>
</evidence>
<keyword evidence="3" id="KW-1185">Reference proteome</keyword>
<dbReference type="Proteomes" id="UP000217784">
    <property type="component" value="Unassembled WGS sequence"/>
</dbReference>
<dbReference type="AlphaFoldDB" id="A0A2A2HAJ1"/>
<evidence type="ECO:0000256" key="1">
    <source>
        <dbReference type="HAMAP-Rule" id="MF_00673"/>
    </source>
</evidence>
<proteinExistence type="inferred from homology"/>
<protein>
    <recommendedName>
        <fullName evidence="1">UPF0254 protein ASJ80_16055</fullName>
    </recommendedName>
</protein>
<dbReference type="HAMAP" id="MF_00673">
    <property type="entry name" value="UPF0254"/>
    <property type="match status" value="1"/>
</dbReference>
<dbReference type="InterPro" id="IPR009625">
    <property type="entry name" value="HcgF"/>
</dbReference>
<dbReference type="EMBL" id="LMVM01000001">
    <property type="protein sequence ID" value="PAV06336.1"/>
    <property type="molecule type" value="Genomic_DNA"/>
</dbReference>
<evidence type="ECO:0000313" key="2">
    <source>
        <dbReference type="EMBL" id="PAV06336.1"/>
    </source>
</evidence>
<dbReference type="RefSeq" id="WP_069582658.1">
    <property type="nucleotide sequence ID" value="NZ_LMVM01000001.1"/>
</dbReference>
<reference evidence="2 3" key="1">
    <citation type="journal article" date="2017" name="BMC Genomics">
        <title>Genomic analysis of methanogenic archaea reveals a shift towards energy conservation.</title>
        <authorList>
            <person name="Gilmore S.P."/>
            <person name="Henske J.K."/>
            <person name="Sexton J.A."/>
            <person name="Solomon K.V."/>
            <person name="Seppala S."/>
            <person name="Yoo J.I."/>
            <person name="Huyett L.M."/>
            <person name="Pressman A."/>
            <person name="Cogan J.Z."/>
            <person name="Kivenson V."/>
            <person name="Peng X."/>
            <person name="Tan Y."/>
            <person name="Valentine D.L."/>
            <person name="O'Malley M.A."/>
        </authorList>
    </citation>
    <scope>NUCLEOTIDE SEQUENCE [LARGE SCALE GENOMIC DNA]</scope>
    <source>
        <strain evidence="2 3">M.o.H.</strain>
    </source>
</reference>
<sequence>MIKVATAECFTHGHIAREIHGFSQGYDGEFGPNYNLLNGIPYDLSVVCGIFAPTLSALQKVLKVDPPEPLKLIRGIKVYDEENDKKVAVIMAKAVKDLLGANIGIGTTAGIGRGGIAVSTDEYTVVASSGFYADITTHDSSRLLKRQECGIKKALSIFVDVINDDWDKLMEYDDVYVLDK</sequence>
<comment type="caution">
    <text evidence="2">The sequence shown here is derived from an EMBL/GenBank/DDBJ whole genome shotgun (WGS) entry which is preliminary data.</text>
</comment>
<name>A0A2A2HAJ1_METBR</name>
<comment type="similarity">
    <text evidence="1">Belongs to the UPF0254 family.</text>
</comment>
<dbReference type="Pfam" id="PF06787">
    <property type="entry name" value="HcgF"/>
    <property type="match status" value="1"/>
</dbReference>
<accession>A0A2A2HAJ1</accession>
<gene>
    <name evidence="2" type="ORF">ASJ80_16055</name>
</gene>